<dbReference type="InterPro" id="IPR028203">
    <property type="entry name" value="PSII_CF48-like_dom"/>
</dbReference>
<evidence type="ECO:0000313" key="5">
    <source>
        <dbReference type="EMBL" id="KJY99942.1"/>
    </source>
</evidence>
<evidence type="ECO:0000256" key="1">
    <source>
        <dbReference type="ARBA" id="ARBA00022531"/>
    </source>
</evidence>
<dbReference type="RefSeq" id="WP_045978719.1">
    <property type="nucleotide sequence ID" value="NZ_JXXY01000004.1"/>
</dbReference>
<dbReference type="GeneID" id="58228826"/>
<feature type="domain" description="Photosynthesis system II assembly factor Ycf48/Hcf136-like" evidence="4">
    <location>
        <begin position="61"/>
        <end position="106"/>
    </location>
</feature>
<organism evidence="5 6">
    <name type="scientific">Pseudoalteromonas ruthenica</name>
    <dbReference type="NCBI Taxonomy" id="151081"/>
    <lineage>
        <taxon>Bacteria</taxon>
        <taxon>Pseudomonadati</taxon>
        <taxon>Pseudomonadota</taxon>
        <taxon>Gammaproteobacteria</taxon>
        <taxon>Alteromonadales</taxon>
        <taxon>Pseudoalteromonadaceae</taxon>
        <taxon>Pseudoalteromonas</taxon>
    </lineage>
</organism>
<feature type="domain" description="Photosynthesis system II assembly factor Ycf48/Hcf136-like" evidence="4">
    <location>
        <begin position="114"/>
        <end position="186"/>
    </location>
</feature>
<keyword evidence="6" id="KW-1185">Reference proteome</keyword>
<dbReference type="SUPFAM" id="SSF50939">
    <property type="entry name" value="Sialidases"/>
    <property type="match status" value="1"/>
</dbReference>
<protein>
    <submittedName>
        <fullName evidence="5">BNR/Asp-box repeat protein</fullName>
    </submittedName>
</protein>
<dbReference type="Proteomes" id="UP000033664">
    <property type="component" value="Unassembled WGS sequence"/>
</dbReference>
<dbReference type="Gene3D" id="2.130.10.10">
    <property type="entry name" value="YVTN repeat-like/Quinoprotein amine dehydrogenase"/>
    <property type="match status" value="1"/>
</dbReference>
<keyword evidence="3" id="KW-0732">Signal</keyword>
<reference evidence="5 6" key="1">
    <citation type="journal article" date="2015" name="BMC Genomics">
        <title>Genome mining reveals unlocked bioactive potential of marine Gram-negative bacteria.</title>
        <authorList>
            <person name="Machado H."/>
            <person name="Sonnenschein E.C."/>
            <person name="Melchiorsen J."/>
            <person name="Gram L."/>
        </authorList>
    </citation>
    <scope>NUCLEOTIDE SEQUENCE [LARGE SCALE GENOMIC DNA]</scope>
    <source>
        <strain evidence="5 6">S3137</strain>
    </source>
</reference>
<feature type="chain" id="PRO_5002474778" evidence="3">
    <location>
        <begin position="18"/>
        <end position="332"/>
    </location>
</feature>
<dbReference type="OrthoDB" id="9813892at2"/>
<dbReference type="EMBL" id="JXXZ01000007">
    <property type="protein sequence ID" value="KJY99942.1"/>
    <property type="molecule type" value="Genomic_DNA"/>
</dbReference>
<dbReference type="Pfam" id="PF14870">
    <property type="entry name" value="PSII_BNR"/>
    <property type="match status" value="2"/>
</dbReference>
<sequence>MKYLLWAVLLLPLGVSAQQETPQPAYQADSATRTLFTDITTTESRVIAVGQHGTIVYSDDGEQWQQATSPIDTLLTAVFFIDNQQGWACGHDASILGTTDGGASWQLLQYRPDLDKPCLDIHFFDKQNGVAVGAYGMYFETKDGGQNWTKRFLDSLLYPEDRDYLNDLKVNDPEGYEIETSSILPHFNRIAETSKGLYIAGEMGLIAHSTSQGQSWQREQEIYHGSFFDIAEVEGEILVAGLRGNAFKQGDSGQWQALRTQEQATMNSIVESNKGGVYIFGNSAVIYRLENMQQNQLKARQRADGKAVMDGAEFAGKLILATEAGIQTKELN</sequence>
<evidence type="ECO:0000256" key="2">
    <source>
        <dbReference type="ARBA" id="ARBA00023276"/>
    </source>
</evidence>
<keyword evidence="1" id="KW-0602">Photosynthesis</keyword>
<dbReference type="AlphaFoldDB" id="A0A0F4PX21"/>
<dbReference type="eggNOG" id="COG4447">
    <property type="taxonomic scope" value="Bacteria"/>
</dbReference>
<evidence type="ECO:0000313" key="6">
    <source>
        <dbReference type="Proteomes" id="UP000033664"/>
    </source>
</evidence>
<dbReference type="InterPro" id="IPR015943">
    <property type="entry name" value="WD40/YVTN_repeat-like_dom_sf"/>
</dbReference>
<dbReference type="GO" id="GO:0015979">
    <property type="term" value="P:photosynthesis"/>
    <property type="evidence" value="ECO:0007669"/>
    <property type="project" value="UniProtKB-KW"/>
</dbReference>
<evidence type="ECO:0000256" key="3">
    <source>
        <dbReference type="SAM" id="SignalP"/>
    </source>
</evidence>
<dbReference type="PANTHER" id="PTHR47199:SF2">
    <property type="entry name" value="PHOTOSYSTEM II STABILITY_ASSEMBLY FACTOR HCF136, CHLOROPLASTIC"/>
    <property type="match status" value="1"/>
</dbReference>
<comment type="caution">
    <text evidence="5">The sequence shown here is derived from an EMBL/GenBank/DDBJ whole genome shotgun (WGS) entry which is preliminary data.</text>
</comment>
<keyword evidence="2" id="KW-0604">Photosystem II</keyword>
<dbReference type="PANTHER" id="PTHR47199">
    <property type="entry name" value="PHOTOSYSTEM II STABILITY/ASSEMBLY FACTOR HCF136, CHLOROPLASTIC"/>
    <property type="match status" value="1"/>
</dbReference>
<dbReference type="InterPro" id="IPR036278">
    <property type="entry name" value="Sialidase_sf"/>
</dbReference>
<dbReference type="GO" id="GO:0009523">
    <property type="term" value="C:photosystem II"/>
    <property type="evidence" value="ECO:0007669"/>
    <property type="project" value="UniProtKB-KW"/>
</dbReference>
<name>A0A0F4PX21_9GAMM</name>
<gene>
    <name evidence="5" type="ORF">TW72_10020</name>
</gene>
<evidence type="ECO:0000259" key="4">
    <source>
        <dbReference type="Pfam" id="PF14870"/>
    </source>
</evidence>
<proteinExistence type="predicted"/>
<feature type="signal peptide" evidence="3">
    <location>
        <begin position="1"/>
        <end position="17"/>
    </location>
</feature>
<accession>A0A0F4PX21</accession>
<dbReference type="PATRIC" id="fig|151081.8.peg.986"/>